<reference evidence="6" key="1">
    <citation type="submission" date="2022-12" db="EMBL/GenBank/DDBJ databases">
        <title>Jiella pelagia sp. nov., isolated from phosphonate enriched culture of Northwest Pacific surface seawater.</title>
        <authorList>
            <person name="Shin D.Y."/>
            <person name="Hwang C.Y."/>
        </authorList>
    </citation>
    <scope>NUCLEOTIDE SEQUENCE</scope>
    <source>
        <strain evidence="6">HL-NP1</strain>
    </source>
</reference>
<dbReference type="Gene3D" id="3.90.1590.10">
    <property type="entry name" value="glutathione-dependent formaldehyde- activating enzyme (gfa)"/>
    <property type="match status" value="1"/>
</dbReference>
<dbReference type="PANTHER" id="PTHR33337:SF40">
    <property type="entry name" value="CENP-V_GFA DOMAIN-CONTAINING PROTEIN-RELATED"/>
    <property type="match status" value="1"/>
</dbReference>
<evidence type="ECO:0000256" key="3">
    <source>
        <dbReference type="ARBA" id="ARBA00022833"/>
    </source>
</evidence>
<dbReference type="EMBL" id="CP114029">
    <property type="protein sequence ID" value="WAP69193.1"/>
    <property type="molecule type" value="Genomic_DNA"/>
</dbReference>
<proteinExistence type="inferred from homology"/>
<name>A0ABY7C350_9HYPH</name>
<evidence type="ECO:0000313" key="7">
    <source>
        <dbReference type="Proteomes" id="UP001164020"/>
    </source>
</evidence>
<protein>
    <submittedName>
        <fullName evidence="6">GFA family protein</fullName>
    </submittedName>
</protein>
<feature type="domain" description="CENP-V/GFA" evidence="5">
    <location>
        <begin position="6"/>
        <end position="119"/>
    </location>
</feature>
<dbReference type="InterPro" id="IPR011057">
    <property type="entry name" value="Mss4-like_sf"/>
</dbReference>
<dbReference type="PROSITE" id="PS51891">
    <property type="entry name" value="CENP_V_GFA"/>
    <property type="match status" value="1"/>
</dbReference>
<comment type="similarity">
    <text evidence="1">Belongs to the Gfa family.</text>
</comment>
<dbReference type="SUPFAM" id="SSF51316">
    <property type="entry name" value="Mss4-like"/>
    <property type="match status" value="1"/>
</dbReference>
<keyword evidence="2" id="KW-0479">Metal-binding</keyword>
<accession>A0ABY7C350</accession>
<dbReference type="PANTHER" id="PTHR33337">
    <property type="entry name" value="GFA DOMAIN-CONTAINING PROTEIN"/>
    <property type="match status" value="1"/>
</dbReference>
<keyword evidence="7" id="KW-1185">Reference proteome</keyword>
<keyword evidence="3" id="KW-0862">Zinc</keyword>
<evidence type="ECO:0000256" key="4">
    <source>
        <dbReference type="ARBA" id="ARBA00023239"/>
    </source>
</evidence>
<evidence type="ECO:0000256" key="1">
    <source>
        <dbReference type="ARBA" id="ARBA00005495"/>
    </source>
</evidence>
<dbReference type="Proteomes" id="UP001164020">
    <property type="component" value="Chromosome"/>
</dbReference>
<dbReference type="InterPro" id="IPR006913">
    <property type="entry name" value="CENP-V/GFA"/>
</dbReference>
<sequence>MAAKQFQAKCLCGGVRIDADLEKQDVGACHCDTCRRWAGGPFMAIEASENVIIAGTDLLGIYESSGWGERGFCNRCGSTLFWRSKDAAHYAISAMAFDDLSEAVLTQQIFIDSKPDWYSFANETKSMTGAEFLAQFASGEDKPNG</sequence>
<organism evidence="6 7">
    <name type="scientific">Jiella pelagia</name>
    <dbReference type="NCBI Taxonomy" id="2986949"/>
    <lineage>
        <taxon>Bacteria</taxon>
        <taxon>Pseudomonadati</taxon>
        <taxon>Pseudomonadota</taxon>
        <taxon>Alphaproteobacteria</taxon>
        <taxon>Hyphomicrobiales</taxon>
        <taxon>Aurantimonadaceae</taxon>
        <taxon>Jiella</taxon>
    </lineage>
</organism>
<evidence type="ECO:0000259" key="5">
    <source>
        <dbReference type="PROSITE" id="PS51891"/>
    </source>
</evidence>
<keyword evidence="4" id="KW-0456">Lyase</keyword>
<dbReference type="RefSeq" id="WP_268881635.1">
    <property type="nucleotide sequence ID" value="NZ_CP114029.1"/>
</dbReference>
<evidence type="ECO:0000256" key="2">
    <source>
        <dbReference type="ARBA" id="ARBA00022723"/>
    </source>
</evidence>
<dbReference type="Pfam" id="PF04828">
    <property type="entry name" value="GFA"/>
    <property type="match status" value="1"/>
</dbReference>
<evidence type="ECO:0000313" key="6">
    <source>
        <dbReference type="EMBL" id="WAP69193.1"/>
    </source>
</evidence>
<gene>
    <name evidence="6" type="ORF">OH818_02435</name>
</gene>